<evidence type="ECO:0000313" key="4">
    <source>
        <dbReference type="Proteomes" id="UP000563524"/>
    </source>
</evidence>
<sequence length="196" mass="20856">MRISPILGGLVAALGLLVLPTAALAQKMDVLVIDQNRLIADSKAGQSIASQVEALAQSAGGEVQAQAQKVQAEGQALDASKDSMSKEDLNKRMQGLAVASQNVQRFQQLRQAEVAQAEAAALADLSKRIEPLVAEIARKRRAKVVVRRSDVAWLDDDADITAELIQDLDRTVTTITVTKPDLLAQARAAQAQGQAN</sequence>
<dbReference type="InterPro" id="IPR005632">
    <property type="entry name" value="Chaperone_Skp"/>
</dbReference>
<dbReference type="Proteomes" id="UP000563524">
    <property type="component" value="Unassembled WGS sequence"/>
</dbReference>
<evidence type="ECO:0000256" key="2">
    <source>
        <dbReference type="ARBA" id="ARBA00022729"/>
    </source>
</evidence>
<evidence type="ECO:0000313" key="3">
    <source>
        <dbReference type="EMBL" id="MBB4659396.1"/>
    </source>
</evidence>
<dbReference type="EMBL" id="JACHOB010000003">
    <property type="protein sequence ID" value="MBB4659396.1"/>
    <property type="molecule type" value="Genomic_DNA"/>
</dbReference>
<reference evidence="3 4" key="1">
    <citation type="submission" date="2020-08" db="EMBL/GenBank/DDBJ databases">
        <title>Genomic Encyclopedia of Type Strains, Phase IV (KMG-IV): sequencing the most valuable type-strain genomes for metagenomic binning, comparative biology and taxonomic classification.</title>
        <authorList>
            <person name="Goeker M."/>
        </authorList>
    </citation>
    <scope>NUCLEOTIDE SEQUENCE [LARGE SCALE GENOMIC DNA]</scope>
    <source>
        <strain evidence="3 4">DSM 102850</strain>
    </source>
</reference>
<comment type="similarity">
    <text evidence="1">Belongs to the Skp family.</text>
</comment>
<evidence type="ECO:0000256" key="1">
    <source>
        <dbReference type="ARBA" id="ARBA00009091"/>
    </source>
</evidence>
<dbReference type="GO" id="GO:0005829">
    <property type="term" value="C:cytosol"/>
    <property type="evidence" value="ECO:0007669"/>
    <property type="project" value="TreeGrafter"/>
</dbReference>
<dbReference type="InterPro" id="IPR024930">
    <property type="entry name" value="Skp_dom_sf"/>
</dbReference>
<dbReference type="SMART" id="SM00935">
    <property type="entry name" value="OmpH"/>
    <property type="match status" value="1"/>
</dbReference>
<name>A0A840I315_9PROT</name>
<dbReference type="PANTHER" id="PTHR35089">
    <property type="entry name" value="CHAPERONE PROTEIN SKP"/>
    <property type="match status" value="1"/>
</dbReference>
<dbReference type="SUPFAM" id="SSF111384">
    <property type="entry name" value="OmpH-like"/>
    <property type="match status" value="1"/>
</dbReference>
<proteinExistence type="inferred from homology"/>
<dbReference type="AlphaFoldDB" id="A0A840I315"/>
<dbReference type="Pfam" id="PF03938">
    <property type="entry name" value="OmpH"/>
    <property type="match status" value="1"/>
</dbReference>
<dbReference type="PANTHER" id="PTHR35089:SF1">
    <property type="entry name" value="CHAPERONE PROTEIN SKP"/>
    <property type="match status" value="1"/>
</dbReference>
<protein>
    <submittedName>
        <fullName evidence="3">Outer membrane protein</fullName>
    </submittedName>
</protein>
<dbReference type="Gene3D" id="3.30.910.20">
    <property type="entry name" value="Skp domain"/>
    <property type="match status" value="1"/>
</dbReference>
<accession>A0A840I315</accession>
<comment type="caution">
    <text evidence="3">The sequence shown here is derived from an EMBL/GenBank/DDBJ whole genome shotgun (WGS) entry which is preliminary data.</text>
</comment>
<dbReference type="RefSeq" id="WP_183817930.1">
    <property type="nucleotide sequence ID" value="NZ_JACHOB010000003.1"/>
</dbReference>
<gene>
    <name evidence="3" type="ORF">GGQ59_001921</name>
</gene>
<dbReference type="GO" id="GO:0051082">
    <property type="term" value="F:unfolded protein binding"/>
    <property type="evidence" value="ECO:0007669"/>
    <property type="project" value="InterPro"/>
</dbReference>
<dbReference type="GO" id="GO:0050821">
    <property type="term" value="P:protein stabilization"/>
    <property type="evidence" value="ECO:0007669"/>
    <property type="project" value="TreeGrafter"/>
</dbReference>
<organism evidence="3 4">
    <name type="scientific">Parvularcula dongshanensis</name>
    <dbReference type="NCBI Taxonomy" id="1173995"/>
    <lineage>
        <taxon>Bacteria</taxon>
        <taxon>Pseudomonadati</taxon>
        <taxon>Pseudomonadota</taxon>
        <taxon>Alphaproteobacteria</taxon>
        <taxon>Parvularculales</taxon>
        <taxon>Parvularculaceae</taxon>
        <taxon>Parvularcula</taxon>
    </lineage>
</organism>
<keyword evidence="4" id="KW-1185">Reference proteome</keyword>
<keyword evidence="2" id="KW-0732">Signal</keyword>